<protein>
    <recommendedName>
        <fullName evidence="4">C-type lectin domain-containing protein</fullName>
    </recommendedName>
</protein>
<feature type="coiled-coil region" evidence="2">
    <location>
        <begin position="116"/>
        <end position="143"/>
    </location>
</feature>
<dbReference type="InterPro" id="IPR033989">
    <property type="entry name" value="CD209-like_CTLD"/>
</dbReference>
<reference evidence="5 6" key="1">
    <citation type="submission" date="2024-06" db="EMBL/GenBank/DDBJ databases">
        <authorList>
            <person name="Pan Q."/>
            <person name="Wen M."/>
            <person name="Jouanno E."/>
            <person name="Zahm M."/>
            <person name="Klopp C."/>
            <person name="Cabau C."/>
            <person name="Louis A."/>
            <person name="Berthelot C."/>
            <person name="Parey E."/>
            <person name="Roest Crollius H."/>
            <person name="Montfort J."/>
            <person name="Robinson-Rechavi M."/>
            <person name="Bouchez O."/>
            <person name="Lampietro C."/>
            <person name="Lopez Roques C."/>
            <person name="Donnadieu C."/>
            <person name="Postlethwait J."/>
            <person name="Bobe J."/>
            <person name="Verreycken H."/>
            <person name="Guiguen Y."/>
        </authorList>
    </citation>
    <scope>NUCLEOTIDE SEQUENCE [LARGE SCALE GENOMIC DNA]</scope>
    <source>
        <strain evidence="5">Up_M1</strain>
        <tissue evidence="5">Testis</tissue>
    </source>
</reference>
<keyword evidence="2" id="KW-0175">Coiled coil</keyword>
<gene>
    <name evidence="5" type="ORF">UPYG_G00186050</name>
</gene>
<dbReference type="PROSITE" id="PS50041">
    <property type="entry name" value="C_TYPE_LECTIN_2"/>
    <property type="match status" value="1"/>
</dbReference>
<feature type="domain" description="C-type lectin" evidence="4">
    <location>
        <begin position="142"/>
        <end position="252"/>
    </location>
</feature>
<comment type="caution">
    <text evidence="5">The sequence shown here is derived from an EMBL/GenBank/DDBJ whole genome shotgun (WGS) entry which is preliminary data.</text>
</comment>
<dbReference type="InterPro" id="IPR016186">
    <property type="entry name" value="C-type_lectin-like/link_sf"/>
</dbReference>
<proteinExistence type="predicted"/>
<keyword evidence="6" id="KW-1185">Reference proteome</keyword>
<evidence type="ECO:0000256" key="3">
    <source>
        <dbReference type="SAM" id="MobiDB-lite"/>
    </source>
</evidence>
<organism evidence="5 6">
    <name type="scientific">Umbra pygmaea</name>
    <name type="common">Eastern mudminnow</name>
    <dbReference type="NCBI Taxonomy" id="75934"/>
    <lineage>
        <taxon>Eukaryota</taxon>
        <taxon>Metazoa</taxon>
        <taxon>Chordata</taxon>
        <taxon>Craniata</taxon>
        <taxon>Vertebrata</taxon>
        <taxon>Euteleostomi</taxon>
        <taxon>Actinopterygii</taxon>
        <taxon>Neopterygii</taxon>
        <taxon>Teleostei</taxon>
        <taxon>Protacanthopterygii</taxon>
        <taxon>Esociformes</taxon>
        <taxon>Umbridae</taxon>
        <taxon>Umbra</taxon>
    </lineage>
</organism>
<evidence type="ECO:0000259" key="4">
    <source>
        <dbReference type="PROSITE" id="PS50041"/>
    </source>
</evidence>
<dbReference type="CDD" id="cd03590">
    <property type="entry name" value="CLECT_DC-SIGN_like"/>
    <property type="match status" value="1"/>
</dbReference>
<feature type="region of interest" description="Disordered" evidence="3">
    <location>
        <begin position="63"/>
        <end position="92"/>
    </location>
</feature>
<dbReference type="AlphaFoldDB" id="A0ABD0WSF1"/>
<dbReference type="InterPro" id="IPR016187">
    <property type="entry name" value="CTDL_fold"/>
</dbReference>
<dbReference type="EMBL" id="JAGEUA010000005">
    <property type="protein sequence ID" value="KAL0979515.1"/>
    <property type="molecule type" value="Genomic_DNA"/>
</dbReference>
<accession>A0ABD0WSF1</accession>
<dbReference type="Gene3D" id="3.10.100.10">
    <property type="entry name" value="Mannose-Binding Protein A, subunit A"/>
    <property type="match status" value="1"/>
</dbReference>
<dbReference type="Pfam" id="PF00059">
    <property type="entry name" value="Lectin_C"/>
    <property type="match status" value="1"/>
</dbReference>
<evidence type="ECO:0000313" key="6">
    <source>
        <dbReference type="Proteomes" id="UP001557470"/>
    </source>
</evidence>
<keyword evidence="1" id="KW-0430">Lectin</keyword>
<evidence type="ECO:0000256" key="1">
    <source>
        <dbReference type="ARBA" id="ARBA00022734"/>
    </source>
</evidence>
<evidence type="ECO:0000256" key="2">
    <source>
        <dbReference type="SAM" id="Coils"/>
    </source>
</evidence>
<dbReference type="SMART" id="SM00034">
    <property type="entry name" value="CLECT"/>
    <property type="match status" value="1"/>
</dbReference>
<dbReference type="InterPro" id="IPR050111">
    <property type="entry name" value="C-type_lectin/snaclec_domain"/>
</dbReference>
<dbReference type="SUPFAM" id="SSF56436">
    <property type="entry name" value="C-type lectin-like"/>
    <property type="match status" value="1"/>
</dbReference>
<dbReference type="Proteomes" id="UP001557470">
    <property type="component" value="Unassembled WGS sequence"/>
</dbReference>
<sequence>MATSAVAAFVDNPSCEALEGLRKADLLEVAGRYDITVRKQALKAEVLAIVKGSLLEQGVLTLAKEEEDEDEDGRVEKELATPSPARSVISEGEAPVPRTLPRFNPVSPDFAESEEVPQLRLRVLQLEADLKDSEDQKRKLDWETAEQKCIELGAHLLVVNSQDEQDYISKVVQGNEHYWIGLVERTEEGNWTWVDGTAYKETPKFWDNGQPDNWHVRVNGEDCGQLHPKPRAAYRKLWNDADCTLLFLYICEAKGQ</sequence>
<name>A0ABD0WSF1_UMBPY</name>
<evidence type="ECO:0000313" key="5">
    <source>
        <dbReference type="EMBL" id="KAL0979515.1"/>
    </source>
</evidence>
<dbReference type="GO" id="GO:0030246">
    <property type="term" value="F:carbohydrate binding"/>
    <property type="evidence" value="ECO:0007669"/>
    <property type="project" value="UniProtKB-KW"/>
</dbReference>
<dbReference type="PANTHER" id="PTHR22803">
    <property type="entry name" value="MANNOSE, PHOSPHOLIPASE, LECTIN RECEPTOR RELATED"/>
    <property type="match status" value="1"/>
</dbReference>
<dbReference type="InterPro" id="IPR001304">
    <property type="entry name" value="C-type_lectin-like"/>
</dbReference>